<proteinExistence type="inferred from homology"/>
<feature type="transmembrane region" description="Helical" evidence="13">
    <location>
        <begin position="107"/>
        <end position="123"/>
    </location>
</feature>
<keyword evidence="9" id="KW-0406">Ion transport</keyword>
<evidence type="ECO:0000256" key="8">
    <source>
        <dbReference type="ARBA" id="ARBA00022989"/>
    </source>
</evidence>
<feature type="transmembrane region" description="Helical" evidence="13">
    <location>
        <begin position="43"/>
        <end position="64"/>
    </location>
</feature>
<evidence type="ECO:0000256" key="6">
    <source>
        <dbReference type="ARBA" id="ARBA00022826"/>
    </source>
</evidence>
<comment type="similarity">
    <text evidence="2">Belongs to the TMEM175 family.</text>
</comment>
<dbReference type="Proteomes" id="UP001220377">
    <property type="component" value="Chromosome"/>
</dbReference>
<organism evidence="14 15">
    <name type="scientific">Lacticaseibacillus pabuli</name>
    <dbReference type="NCBI Taxonomy" id="3025672"/>
    <lineage>
        <taxon>Bacteria</taxon>
        <taxon>Bacillati</taxon>
        <taxon>Bacillota</taxon>
        <taxon>Bacilli</taxon>
        <taxon>Lactobacillales</taxon>
        <taxon>Lactobacillaceae</taxon>
        <taxon>Lacticaseibacillus</taxon>
    </lineage>
</organism>
<evidence type="ECO:0000256" key="9">
    <source>
        <dbReference type="ARBA" id="ARBA00023065"/>
    </source>
</evidence>
<comment type="catalytic activity">
    <reaction evidence="12">
        <text>K(+)(in) = K(+)(out)</text>
        <dbReference type="Rhea" id="RHEA:29463"/>
        <dbReference type="ChEBI" id="CHEBI:29103"/>
    </reaction>
</comment>
<keyword evidence="4" id="KW-0633">Potassium transport</keyword>
<evidence type="ECO:0000256" key="4">
    <source>
        <dbReference type="ARBA" id="ARBA00022538"/>
    </source>
</evidence>
<evidence type="ECO:0000256" key="13">
    <source>
        <dbReference type="SAM" id="Phobius"/>
    </source>
</evidence>
<keyword evidence="8 13" id="KW-1133">Transmembrane helix</keyword>
<keyword evidence="7" id="KW-0630">Potassium</keyword>
<evidence type="ECO:0000256" key="12">
    <source>
        <dbReference type="ARBA" id="ARBA00034430"/>
    </source>
</evidence>
<feature type="transmembrane region" description="Helical" evidence="13">
    <location>
        <begin position="12"/>
        <end position="37"/>
    </location>
</feature>
<feature type="transmembrane region" description="Helical" evidence="13">
    <location>
        <begin position="152"/>
        <end position="185"/>
    </location>
</feature>
<name>A0ABY7WWB4_9LACO</name>
<keyword evidence="11" id="KW-0407">Ion channel</keyword>
<dbReference type="InterPro" id="IPR010617">
    <property type="entry name" value="TMEM175-like"/>
</dbReference>
<keyword evidence="3" id="KW-0813">Transport</keyword>
<evidence type="ECO:0000256" key="2">
    <source>
        <dbReference type="ARBA" id="ARBA00006920"/>
    </source>
</evidence>
<evidence type="ECO:0000256" key="5">
    <source>
        <dbReference type="ARBA" id="ARBA00022692"/>
    </source>
</evidence>
<keyword evidence="15" id="KW-1185">Reference proteome</keyword>
<evidence type="ECO:0000313" key="15">
    <source>
        <dbReference type="Proteomes" id="UP001220377"/>
    </source>
</evidence>
<evidence type="ECO:0000256" key="11">
    <source>
        <dbReference type="ARBA" id="ARBA00023303"/>
    </source>
</evidence>
<dbReference type="EMBL" id="CP117884">
    <property type="protein sequence ID" value="WDF83257.1"/>
    <property type="molecule type" value="Genomic_DNA"/>
</dbReference>
<evidence type="ECO:0000256" key="3">
    <source>
        <dbReference type="ARBA" id="ARBA00022448"/>
    </source>
</evidence>
<sequence length="197" mass="22355">MNKGRLEAYTDGVLAIVATIMVLELHIPSAPTLAALVHQESGYFLVYLISFICVGSSLYNHHFLFSITKSISKLTYWVNNIWLFSSSLLPFATAWAGHYPNSRTTEFFYLAVNLFWALSYHWLSQSIVNDNKDDPKIQATIKMMPAYRSGRWYVSAFWIVLGIVGVMIMPILGLVSLLSLTAVSIFSAPRQQFNYHF</sequence>
<gene>
    <name evidence="14" type="ORF">PQ472_03195</name>
</gene>
<keyword evidence="10 13" id="KW-0472">Membrane</keyword>
<evidence type="ECO:0000256" key="1">
    <source>
        <dbReference type="ARBA" id="ARBA00004141"/>
    </source>
</evidence>
<comment type="subcellular location">
    <subcellularLocation>
        <location evidence="1">Membrane</location>
        <topology evidence="1">Multi-pass membrane protein</topology>
    </subcellularLocation>
</comment>
<dbReference type="Pfam" id="PF06736">
    <property type="entry name" value="TMEM175"/>
    <property type="match status" value="1"/>
</dbReference>
<keyword evidence="6" id="KW-0631">Potassium channel</keyword>
<evidence type="ECO:0000313" key="14">
    <source>
        <dbReference type="EMBL" id="WDF83257.1"/>
    </source>
</evidence>
<feature type="transmembrane region" description="Helical" evidence="13">
    <location>
        <begin position="76"/>
        <end position="95"/>
    </location>
</feature>
<protein>
    <submittedName>
        <fullName evidence="14">TMEM175 family protein</fullName>
    </submittedName>
</protein>
<accession>A0ABY7WWB4</accession>
<dbReference type="RefSeq" id="WP_274261296.1">
    <property type="nucleotide sequence ID" value="NZ_CP117884.1"/>
</dbReference>
<reference evidence="14 15" key="1">
    <citation type="submission" date="2023-02" db="EMBL/GenBank/DDBJ databases">
        <title>Genome sequence of Lacticaseibacillus sp. KACC 23028.</title>
        <authorList>
            <person name="Kim S."/>
            <person name="Heo J."/>
            <person name="Kwon S.-W."/>
        </authorList>
    </citation>
    <scope>NUCLEOTIDE SEQUENCE [LARGE SCALE GENOMIC DNA]</scope>
    <source>
        <strain evidence="14 15">KACC 23028</strain>
    </source>
</reference>
<evidence type="ECO:0000256" key="10">
    <source>
        <dbReference type="ARBA" id="ARBA00023136"/>
    </source>
</evidence>
<keyword evidence="5 13" id="KW-0812">Transmembrane</keyword>
<evidence type="ECO:0000256" key="7">
    <source>
        <dbReference type="ARBA" id="ARBA00022958"/>
    </source>
</evidence>